<keyword evidence="1 3" id="KW-0547">Nucleotide-binding</keyword>
<dbReference type="FunFam" id="1.10.510.10:FF:000571">
    <property type="entry name" value="Maternal embryonic leucine zipper kinase"/>
    <property type="match status" value="1"/>
</dbReference>
<dbReference type="InterPro" id="IPR017441">
    <property type="entry name" value="Protein_kinase_ATP_BS"/>
</dbReference>
<dbReference type="Gene3D" id="1.10.510.10">
    <property type="entry name" value="Transferase(Phosphotransferase) domain 1"/>
    <property type="match status" value="1"/>
</dbReference>
<dbReference type="PROSITE" id="PS50011">
    <property type="entry name" value="PROTEIN_KINASE_DOM"/>
    <property type="match status" value="1"/>
</dbReference>
<dbReference type="GO" id="GO:0004674">
    <property type="term" value="F:protein serine/threonine kinase activity"/>
    <property type="evidence" value="ECO:0007669"/>
    <property type="project" value="UniProtKB-KW"/>
</dbReference>
<dbReference type="GO" id="GO:0005737">
    <property type="term" value="C:cytoplasm"/>
    <property type="evidence" value="ECO:0007669"/>
    <property type="project" value="TreeGrafter"/>
</dbReference>
<comment type="caution">
    <text evidence="6">The sequence shown here is derived from an EMBL/GenBank/DDBJ whole genome shotgun (WGS) entry which is preliminary data.</text>
</comment>
<reference evidence="6 7" key="1">
    <citation type="submission" date="2024-03" db="EMBL/GenBank/DDBJ databases">
        <title>The Acrasis kona genome and developmental transcriptomes reveal deep origins of eukaryotic multicellular pathways.</title>
        <authorList>
            <person name="Sheikh S."/>
            <person name="Fu C.-J."/>
            <person name="Brown M.W."/>
            <person name="Baldauf S.L."/>
        </authorList>
    </citation>
    <scope>NUCLEOTIDE SEQUENCE [LARGE SCALE GENOMIC DNA]</scope>
    <source>
        <strain evidence="6 7">ATCC MYA-3509</strain>
    </source>
</reference>
<keyword evidence="2 3" id="KW-0067">ATP-binding</keyword>
<dbReference type="Proteomes" id="UP001431209">
    <property type="component" value="Unassembled WGS sequence"/>
</dbReference>
<protein>
    <submittedName>
        <fullName evidence="6">Calmodulin dependent protein kinase kinase</fullName>
    </submittedName>
</protein>
<keyword evidence="6" id="KW-0418">Kinase</keyword>
<evidence type="ECO:0000313" key="7">
    <source>
        <dbReference type="Proteomes" id="UP001431209"/>
    </source>
</evidence>
<dbReference type="AlphaFoldDB" id="A0AAW2ZPP7"/>
<evidence type="ECO:0000256" key="1">
    <source>
        <dbReference type="ARBA" id="ARBA00022741"/>
    </source>
</evidence>
<dbReference type="SMART" id="SM00220">
    <property type="entry name" value="S_TKc"/>
    <property type="match status" value="1"/>
</dbReference>
<dbReference type="InterPro" id="IPR000719">
    <property type="entry name" value="Prot_kinase_dom"/>
</dbReference>
<dbReference type="InterPro" id="IPR011009">
    <property type="entry name" value="Kinase-like_dom_sf"/>
</dbReference>
<evidence type="ECO:0000313" key="6">
    <source>
        <dbReference type="EMBL" id="KAL0491209.1"/>
    </source>
</evidence>
<dbReference type="InterPro" id="IPR008271">
    <property type="entry name" value="Ser/Thr_kinase_AS"/>
</dbReference>
<organism evidence="6 7">
    <name type="scientific">Acrasis kona</name>
    <dbReference type="NCBI Taxonomy" id="1008807"/>
    <lineage>
        <taxon>Eukaryota</taxon>
        <taxon>Discoba</taxon>
        <taxon>Heterolobosea</taxon>
        <taxon>Tetramitia</taxon>
        <taxon>Eutetramitia</taxon>
        <taxon>Acrasidae</taxon>
        <taxon>Acrasis</taxon>
    </lineage>
</organism>
<dbReference type="CDD" id="cd14008">
    <property type="entry name" value="STKc_LKB1_CaMKK"/>
    <property type="match status" value="1"/>
</dbReference>
<dbReference type="EMBL" id="JAOPGA020001777">
    <property type="protein sequence ID" value="KAL0491209.1"/>
    <property type="molecule type" value="Genomic_DNA"/>
</dbReference>
<evidence type="ECO:0000256" key="3">
    <source>
        <dbReference type="PROSITE-ProRule" id="PRU10141"/>
    </source>
</evidence>
<dbReference type="PANTHER" id="PTHR24346">
    <property type="entry name" value="MAP/MICROTUBULE AFFINITY-REGULATING KINASE"/>
    <property type="match status" value="1"/>
</dbReference>
<keyword evidence="6" id="KW-0808">Transferase</keyword>
<comment type="similarity">
    <text evidence="4">Belongs to the protein kinase superfamily.</text>
</comment>
<keyword evidence="7" id="KW-1185">Reference proteome</keyword>
<dbReference type="PROSITE" id="PS00107">
    <property type="entry name" value="PROTEIN_KINASE_ATP"/>
    <property type="match status" value="1"/>
</dbReference>
<dbReference type="PANTHER" id="PTHR24346:SF77">
    <property type="entry name" value="SERINE THREONINE PROTEIN KINASE"/>
    <property type="match status" value="1"/>
</dbReference>
<dbReference type="PROSITE" id="PS00108">
    <property type="entry name" value="PROTEIN_KINASE_ST"/>
    <property type="match status" value="1"/>
</dbReference>
<dbReference type="Pfam" id="PF00069">
    <property type="entry name" value="Pkinase"/>
    <property type="match status" value="1"/>
</dbReference>
<feature type="domain" description="Protein kinase" evidence="5">
    <location>
        <begin position="115"/>
        <end position="384"/>
    </location>
</feature>
<accession>A0AAW2ZPP7</accession>
<evidence type="ECO:0000256" key="4">
    <source>
        <dbReference type="RuleBase" id="RU000304"/>
    </source>
</evidence>
<dbReference type="GO" id="GO:0035556">
    <property type="term" value="P:intracellular signal transduction"/>
    <property type="evidence" value="ECO:0007669"/>
    <property type="project" value="TreeGrafter"/>
</dbReference>
<dbReference type="SUPFAM" id="SSF56112">
    <property type="entry name" value="Protein kinase-like (PK-like)"/>
    <property type="match status" value="1"/>
</dbReference>
<feature type="binding site" evidence="3">
    <location>
        <position position="144"/>
    </location>
    <ligand>
        <name>ATP</name>
        <dbReference type="ChEBI" id="CHEBI:30616"/>
    </ligand>
</feature>
<name>A0AAW2ZPP7_9EUKA</name>
<sequence length="475" mass="53582">MGQCCYKVAPDVCEPYDKYAPYRVWKNEVAVQTDDIDYELNIEAETVQKTDNNSHSSEVVFSISHKAAGSNIELKKRFSFISSTKAKQSPFCTPVHTTEAHSGVTNNGKKTLNDYILLDKLGSGSYGKVKLCLNEVTGKYYAMKIINRSLLNKITIDKKGRPVKKDMNLVKKEVAILKKLRHRNVVKMYELIDDPTEDKLYILLEHVEGGAIMKVDGFGGIDREPFGQEKTKKYLRDIIRGLEYLHSNKVIHRDIKPENLLVDENDNIKLTDFGVSHMFDGDNDILHTSAGTPAFLSPEACSVGYYRGKPADIWATGVTIYVMLFGRVPFNGDSVLDIYNSILYEKPVYPPYTDPLVVDLLDRLLCKNPEDRITLQQLKQHPWITNNGSSPMEPAIEGIDHRITLKDINEAISEGRSMKMIDKLRIVSKVSTIMLSKAQKAKSVVENRDGGLKKNTQLPPIVSKDTREFRGSSMD</sequence>
<keyword evidence="4" id="KW-0723">Serine/threonine-protein kinase</keyword>
<evidence type="ECO:0000256" key="2">
    <source>
        <dbReference type="ARBA" id="ARBA00022840"/>
    </source>
</evidence>
<dbReference type="GO" id="GO:0005524">
    <property type="term" value="F:ATP binding"/>
    <property type="evidence" value="ECO:0007669"/>
    <property type="project" value="UniProtKB-UniRule"/>
</dbReference>
<evidence type="ECO:0000259" key="5">
    <source>
        <dbReference type="PROSITE" id="PS50011"/>
    </source>
</evidence>
<proteinExistence type="inferred from homology"/>
<gene>
    <name evidence="6" type="ORF">AKO1_002398</name>
</gene>